<gene>
    <name evidence="1" type="ORF">HMPREF0083_05544</name>
</gene>
<dbReference type="Proteomes" id="UP000016511">
    <property type="component" value="Unassembled WGS sequence"/>
</dbReference>
<keyword evidence="2" id="KW-1185">Reference proteome</keyword>
<evidence type="ECO:0000313" key="1">
    <source>
        <dbReference type="EMBL" id="ERI05697.1"/>
    </source>
</evidence>
<reference evidence="1 2" key="1">
    <citation type="submission" date="2013-08" db="EMBL/GenBank/DDBJ databases">
        <authorList>
            <person name="Weinstock G."/>
            <person name="Sodergren E."/>
            <person name="Wylie T."/>
            <person name="Fulton L."/>
            <person name="Fulton R."/>
            <person name="Fronick C."/>
            <person name="O'Laughlin M."/>
            <person name="Godfrey J."/>
            <person name="Miner T."/>
            <person name="Herter B."/>
            <person name="Appelbaum E."/>
            <person name="Cordes M."/>
            <person name="Lek S."/>
            <person name="Wollam A."/>
            <person name="Pepin K.H."/>
            <person name="Palsikar V.B."/>
            <person name="Mitreva M."/>
            <person name="Wilson R.K."/>
        </authorList>
    </citation>
    <scope>NUCLEOTIDE SEQUENCE [LARGE SCALE GENOMIC DNA]</scope>
    <source>
        <strain evidence="1 2">ATCC 12856</strain>
    </source>
</reference>
<comment type="caution">
    <text evidence="1">The sequence shown here is derived from an EMBL/GenBank/DDBJ whole genome shotgun (WGS) entry which is preliminary data.</text>
</comment>
<evidence type="ECO:0000313" key="2">
    <source>
        <dbReference type="Proteomes" id="UP000016511"/>
    </source>
</evidence>
<dbReference type="HOGENOM" id="CLU_3039888_0_0_9"/>
<name>U1Y0D8_ANEAE</name>
<accession>U1Y0D8</accession>
<dbReference type="EMBL" id="AWSJ01000347">
    <property type="protein sequence ID" value="ERI05697.1"/>
    <property type="molecule type" value="Genomic_DNA"/>
</dbReference>
<organism evidence="1 2">
    <name type="scientific">Aneurinibacillus aneurinilyticus ATCC 12856</name>
    <dbReference type="NCBI Taxonomy" id="649747"/>
    <lineage>
        <taxon>Bacteria</taxon>
        <taxon>Bacillati</taxon>
        <taxon>Bacillota</taxon>
        <taxon>Bacilli</taxon>
        <taxon>Bacillales</taxon>
        <taxon>Paenibacillaceae</taxon>
        <taxon>Aneurinibacillus group</taxon>
        <taxon>Aneurinibacillus</taxon>
    </lineage>
</organism>
<dbReference type="AlphaFoldDB" id="U1Y0D8"/>
<sequence>MIILGGWLLLNLENESNDTDEACGNAVVPSYEIDSWKPLNPYTIRSGFIFSFER</sequence>
<dbReference type="STRING" id="649747.HMPREF0083_05544"/>
<protein>
    <submittedName>
        <fullName evidence="1">Uncharacterized protein</fullName>
    </submittedName>
</protein>
<proteinExistence type="predicted"/>